<dbReference type="EnsemblBacteria" id="ABL79239">
    <property type="protein sequence ID" value="ABL79239"/>
    <property type="gene ID" value="Tpen_1844"/>
</dbReference>
<keyword evidence="2" id="KW-0614">Plasmid</keyword>
<dbReference type="RefSeq" id="WP_011751364.1">
    <property type="nucleotide sequence ID" value="NC_008696.1"/>
</dbReference>
<name>A1S1A9_THEPD</name>
<keyword evidence="1" id="KW-1133">Transmembrane helix</keyword>
<geneLocation type="plasmid" evidence="2 3">
    <name>pTPEN01</name>
</geneLocation>
<keyword evidence="1" id="KW-0472">Membrane</keyword>
<dbReference type="KEGG" id="tpe:Tpen_1844"/>
<evidence type="ECO:0000256" key="1">
    <source>
        <dbReference type="SAM" id="Phobius"/>
    </source>
</evidence>
<dbReference type="AlphaFoldDB" id="A1S1A9"/>
<gene>
    <name evidence="2" type="ordered locus">Tpen_1844</name>
</gene>
<dbReference type="GeneID" id="4600317"/>
<evidence type="ECO:0000313" key="3">
    <source>
        <dbReference type="Proteomes" id="UP000000641"/>
    </source>
</evidence>
<sequence>MPRKKGIAKAVSRVLKSDAFAVAVFVLFMVGAIIVGWNPFGYTLGLPNLLLEGVFVLGMYFIYATKLRHRLI</sequence>
<feature type="transmembrane region" description="Helical" evidence="1">
    <location>
        <begin position="20"/>
        <end position="40"/>
    </location>
</feature>
<dbReference type="Proteomes" id="UP000000641">
    <property type="component" value="Plasmid pTPEN01"/>
</dbReference>
<keyword evidence="1" id="KW-0812">Transmembrane</keyword>
<dbReference type="EMBL" id="CP000506">
    <property type="protein sequence ID" value="ABL79239.1"/>
    <property type="molecule type" value="Genomic_DNA"/>
</dbReference>
<accession>A1S1A9</accession>
<protein>
    <submittedName>
        <fullName evidence="2">Uncharacterized protein</fullName>
    </submittedName>
</protein>
<evidence type="ECO:0000313" key="2">
    <source>
        <dbReference type="EMBL" id="ABL79239.1"/>
    </source>
</evidence>
<dbReference type="HOGENOM" id="CLU_2713053_0_0_2"/>
<feature type="transmembrane region" description="Helical" evidence="1">
    <location>
        <begin position="46"/>
        <end position="63"/>
    </location>
</feature>
<reference evidence="3" key="1">
    <citation type="journal article" date="2008" name="J. Bacteriol.">
        <title>Genome sequence of Thermofilum pendens reveals an exceptional loss of biosynthetic pathways without genome reduction.</title>
        <authorList>
            <person name="Anderson I."/>
            <person name="Rodriguez J."/>
            <person name="Susanti D."/>
            <person name="Porat I."/>
            <person name="Reich C."/>
            <person name="Ulrich L.E."/>
            <person name="Elkins J.G."/>
            <person name="Mavromatis K."/>
            <person name="Lykidis A."/>
            <person name="Kim E."/>
            <person name="Thompson L.S."/>
            <person name="Nolan M."/>
            <person name="Land M."/>
            <person name="Copeland A."/>
            <person name="Lapidus A."/>
            <person name="Lucas S."/>
            <person name="Detter C."/>
            <person name="Zhulin I.B."/>
            <person name="Olsen G.J."/>
            <person name="Whitman W."/>
            <person name="Mukhopadhyay B."/>
            <person name="Bristow J."/>
            <person name="Kyrpides N."/>
        </authorList>
    </citation>
    <scope>NUCLEOTIDE SEQUENCE [LARGE SCALE GENOMIC DNA]</scope>
    <source>
        <strain evidence="3">DSM 2475 / Hrk 5</strain>
        <plasmid evidence="3">pTPEN01</plasmid>
    </source>
</reference>
<organism evidence="2 3">
    <name type="scientific">Thermofilum pendens (strain DSM 2475 / Hrk 5)</name>
    <dbReference type="NCBI Taxonomy" id="368408"/>
    <lineage>
        <taxon>Archaea</taxon>
        <taxon>Thermoproteota</taxon>
        <taxon>Thermoprotei</taxon>
        <taxon>Thermofilales</taxon>
        <taxon>Thermofilaceae</taxon>
        <taxon>Thermofilum</taxon>
    </lineage>
</organism>
<proteinExistence type="predicted"/>
<keyword evidence="3" id="KW-1185">Reference proteome</keyword>